<keyword evidence="5 11" id="KW-0812">Transmembrane</keyword>
<evidence type="ECO:0000256" key="6">
    <source>
        <dbReference type="ARBA" id="ARBA00022989"/>
    </source>
</evidence>
<comment type="subcellular location">
    <subcellularLocation>
        <location evidence="4">Golgi apparatus</location>
    </subcellularLocation>
    <subcellularLocation>
        <location evidence="2">Membrane</location>
        <topology evidence="2">Single-pass membrane protein</topology>
    </subcellularLocation>
    <subcellularLocation>
        <location evidence="3">Mitochondrion</location>
    </subcellularLocation>
</comment>
<dbReference type="GO" id="GO:0005739">
    <property type="term" value="C:mitochondrion"/>
    <property type="evidence" value="ECO:0007669"/>
    <property type="project" value="UniProtKB-SubCell"/>
</dbReference>
<dbReference type="AlphaFoldDB" id="A0A8C8EC53"/>
<dbReference type="PANTHER" id="PTHR21425">
    <property type="entry name" value="NICE-3"/>
    <property type="match status" value="1"/>
</dbReference>
<evidence type="ECO:0000256" key="10">
    <source>
        <dbReference type="SAM" id="MobiDB-lite"/>
    </source>
</evidence>
<comment type="function">
    <text evidence="1">General regulator of phagocytosis. Required to uptake Gram negative bacterium by macrophages.</text>
</comment>
<evidence type="ECO:0000313" key="13">
    <source>
        <dbReference type="Proteomes" id="UP000694552"/>
    </source>
</evidence>
<proteinExistence type="predicted"/>
<name>A0A8C8EC53_9STRI</name>
<evidence type="ECO:0000256" key="2">
    <source>
        <dbReference type="ARBA" id="ARBA00004167"/>
    </source>
</evidence>
<dbReference type="GO" id="GO:0016020">
    <property type="term" value="C:membrane"/>
    <property type="evidence" value="ECO:0007669"/>
    <property type="project" value="UniProtKB-SubCell"/>
</dbReference>
<dbReference type="GO" id="GO:0006909">
    <property type="term" value="P:phagocytosis"/>
    <property type="evidence" value="ECO:0007669"/>
    <property type="project" value="TreeGrafter"/>
</dbReference>
<feature type="region of interest" description="Disordered" evidence="10">
    <location>
        <begin position="37"/>
        <end position="84"/>
    </location>
</feature>
<evidence type="ECO:0000313" key="12">
    <source>
        <dbReference type="Ensembl" id="ENSOSUP00000015466.1"/>
    </source>
</evidence>
<reference evidence="12" key="2">
    <citation type="submission" date="2025-09" db="UniProtKB">
        <authorList>
            <consortium name="Ensembl"/>
        </authorList>
    </citation>
    <scope>IDENTIFICATION</scope>
</reference>
<sequence>KHPSHLTPIPPVALQVFVLLFIFVKRQIMRFAMKSRRGPHVPVGQHAPKVGGVGTCPPSPAHTAHPGQGLLQNQTIPGAATSLC</sequence>
<keyword evidence="7" id="KW-0333">Golgi apparatus</keyword>
<dbReference type="PANTHER" id="PTHR21425:SF2">
    <property type="entry name" value="PROTEIN C1ORF43"/>
    <property type="match status" value="1"/>
</dbReference>
<dbReference type="InterPro" id="IPR010876">
    <property type="entry name" value="C1orf43"/>
</dbReference>
<accession>A0A8C8EC53</accession>
<evidence type="ECO:0000256" key="1">
    <source>
        <dbReference type="ARBA" id="ARBA00002620"/>
    </source>
</evidence>
<dbReference type="Proteomes" id="UP000694552">
    <property type="component" value="Unplaced"/>
</dbReference>
<dbReference type="Pfam" id="PF07406">
    <property type="entry name" value="NICE-3"/>
    <property type="match status" value="1"/>
</dbReference>
<keyword evidence="9 11" id="KW-0472">Membrane</keyword>
<evidence type="ECO:0000256" key="11">
    <source>
        <dbReference type="SAM" id="Phobius"/>
    </source>
</evidence>
<dbReference type="Ensembl" id="ENSOSUT00000015992.1">
    <property type="protein sequence ID" value="ENSOSUP00000015466.1"/>
    <property type="gene ID" value="ENSOSUG00000011056.1"/>
</dbReference>
<evidence type="ECO:0000256" key="9">
    <source>
        <dbReference type="ARBA" id="ARBA00023136"/>
    </source>
</evidence>
<evidence type="ECO:0000256" key="4">
    <source>
        <dbReference type="ARBA" id="ARBA00004555"/>
    </source>
</evidence>
<keyword evidence="6 11" id="KW-1133">Transmembrane helix</keyword>
<reference evidence="12" key="1">
    <citation type="submission" date="2025-08" db="UniProtKB">
        <authorList>
            <consortium name="Ensembl"/>
        </authorList>
    </citation>
    <scope>IDENTIFICATION</scope>
</reference>
<evidence type="ECO:0000256" key="7">
    <source>
        <dbReference type="ARBA" id="ARBA00023034"/>
    </source>
</evidence>
<keyword evidence="13" id="KW-1185">Reference proteome</keyword>
<evidence type="ECO:0000256" key="3">
    <source>
        <dbReference type="ARBA" id="ARBA00004173"/>
    </source>
</evidence>
<evidence type="ECO:0000256" key="8">
    <source>
        <dbReference type="ARBA" id="ARBA00023128"/>
    </source>
</evidence>
<protein>
    <submittedName>
        <fullName evidence="12">Uncharacterized protein</fullName>
    </submittedName>
</protein>
<keyword evidence="8" id="KW-0496">Mitochondrion</keyword>
<feature type="transmembrane region" description="Helical" evidence="11">
    <location>
        <begin position="6"/>
        <end position="24"/>
    </location>
</feature>
<organism evidence="12 13">
    <name type="scientific">Otus sunia</name>
    <name type="common">Oriental scops-owl</name>
    <dbReference type="NCBI Taxonomy" id="257818"/>
    <lineage>
        <taxon>Eukaryota</taxon>
        <taxon>Metazoa</taxon>
        <taxon>Chordata</taxon>
        <taxon>Craniata</taxon>
        <taxon>Vertebrata</taxon>
        <taxon>Euteleostomi</taxon>
        <taxon>Archelosauria</taxon>
        <taxon>Archosauria</taxon>
        <taxon>Dinosauria</taxon>
        <taxon>Saurischia</taxon>
        <taxon>Theropoda</taxon>
        <taxon>Coelurosauria</taxon>
        <taxon>Aves</taxon>
        <taxon>Neognathae</taxon>
        <taxon>Neoaves</taxon>
        <taxon>Telluraves</taxon>
        <taxon>Strigiformes</taxon>
        <taxon>Strigidae</taxon>
        <taxon>Otus</taxon>
    </lineage>
</organism>
<dbReference type="GO" id="GO:0005794">
    <property type="term" value="C:Golgi apparatus"/>
    <property type="evidence" value="ECO:0007669"/>
    <property type="project" value="UniProtKB-SubCell"/>
</dbReference>
<evidence type="ECO:0000256" key="5">
    <source>
        <dbReference type="ARBA" id="ARBA00022692"/>
    </source>
</evidence>